<dbReference type="NCBIfam" id="NF046077">
    <property type="entry name" value="LPS_M949_RS01915"/>
    <property type="match status" value="1"/>
</dbReference>
<reference evidence="2" key="1">
    <citation type="journal article" date="2019" name="Int. J. Syst. Evol. Microbiol.">
        <title>The Global Catalogue of Microorganisms (GCM) 10K type strain sequencing project: providing services to taxonomists for standard genome sequencing and annotation.</title>
        <authorList>
            <consortium name="The Broad Institute Genomics Platform"/>
            <consortium name="The Broad Institute Genome Sequencing Center for Infectious Disease"/>
            <person name="Wu L."/>
            <person name="Ma J."/>
        </authorList>
    </citation>
    <scope>NUCLEOTIDE SEQUENCE [LARGE SCALE GENOMIC DNA]</scope>
    <source>
        <strain evidence="2">CCUG 49679</strain>
    </source>
</reference>
<keyword evidence="2" id="KW-1185">Reference proteome</keyword>
<sequence>MTTLKYTTPILFFFFLSSRGIGQHKITIATIDAGKIPKEIKYSGNIKSGITWNDRLGENFAVTSETGEFESKAADNGGRDAALYAYHFIRSNNTIEQNWKLYDYVKDCPLDIEASFLTNTLHVTDLDNDGIGEIWVMYKLACTGDVSPSEMKIIRYEGKHKAAMRGESRVKISETEYDGGNYTFDKAFNDAPGYFREYAKKMWTKNISL</sequence>
<protein>
    <submittedName>
        <fullName evidence="1">M949_RS01915 family surface polysaccharide biosynthesis protein</fullName>
    </submittedName>
</protein>
<proteinExistence type="predicted"/>
<gene>
    <name evidence="1" type="ORF">ACFPVY_02765</name>
</gene>
<dbReference type="InterPro" id="IPR058148">
    <property type="entry name" value="M949_RS01915-like_dom"/>
</dbReference>
<name>A0ABW1PKN2_9FLAO</name>
<evidence type="ECO:0000313" key="1">
    <source>
        <dbReference type="EMBL" id="MFC6095555.1"/>
    </source>
</evidence>
<organism evidence="1 2">
    <name type="scientific">Flavobacterium qiangtangense</name>
    <dbReference type="NCBI Taxonomy" id="1442595"/>
    <lineage>
        <taxon>Bacteria</taxon>
        <taxon>Pseudomonadati</taxon>
        <taxon>Bacteroidota</taxon>
        <taxon>Flavobacteriia</taxon>
        <taxon>Flavobacteriales</taxon>
        <taxon>Flavobacteriaceae</taxon>
        <taxon>Flavobacterium</taxon>
    </lineage>
</organism>
<dbReference type="Proteomes" id="UP001596287">
    <property type="component" value="Unassembled WGS sequence"/>
</dbReference>
<dbReference type="RefSeq" id="WP_379790189.1">
    <property type="nucleotide sequence ID" value="NZ_JBHSQB010000003.1"/>
</dbReference>
<comment type="caution">
    <text evidence="1">The sequence shown here is derived from an EMBL/GenBank/DDBJ whole genome shotgun (WGS) entry which is preliminary data.</text>
</comment>
<accession>A0ABW1PKN2</accession>
<dbReference type="EMBL" id="JBHSQB010000003">
    <property type="protein sequence ID" value="MFC6095555.1"/>
    <property type="molecule type" value="Genomic_DNA"/>
</dbReference>
<evidence type="ECO:0000313" key="2">
    <source>
        <dbReference type="Proteomes" id="UP001596287"/>
    </source>
</evidence>